<feature type="non-terminal residue" evidence="2">
    <location>
        <position position="203"/>
    </location>
</feature>
<accession>A0A382KA55</accession>
<organism evidence="2">
    <name type="scientific">marine metagenome</name>
    <dbReference type="NCBI Taxonomy" id="408172"/>
    <lineage>
        <taxon>unclassified sequences</taxon>
        <taxon>metagenomes</taxon>
        <taxon>ecological metagenomes</taxon>
    </lineage>
</organism>
<proteinExistence type="predicted"/>
<keyword evidence="1" id="KW-1133">Transmembrane helix</keyword>
<feature type="transmembrane region" description="Helical" evidence="1">
    <location>
        <begin position="39"/>
        <end position="62"/>
    </location>
</feature>
<keyword evidence="1" id="KW-0812">Transmembrane</keyword>
<evidence type="ECO:0000313" key="2">
    <source>
        <dbReference type="EMBL" id="SVC21228.1"/>
    </source>
</evidence>
<gene>
    <name evidence="2" type="ORF">METZ01_LOCUS274082</name>
</gene>
<evidence type="ECO:0000256" key="1">
    <source>
        <dbReference type="SAM" id="Phobius"/>
    </source>
</evidence>
<keyword evidence="1" id="KW-0472">Membrane</keyword>
<dbReference type="EMBL" id="UINC01079329">
    <property type="protein sequence ID" value="SVC21228.1"/>
    <property type="molecule type" value="Genomic_DNA"/>
</dbReference>
<sequence>MGFWKRRKTSQKHRVSVIIVSSNASGARELRLSRFGYRLLAGVFLAGVVSIGLLAVLSPYIASAILSETTGYPWKAQLEEANLKTLQLADELDRVKKISQSIRQLAGVSDYEATAPPSVTEYTLLPSGGMMDDGALVLGGSRLPFLLRELWVPVDEKDLEKRQKTLFRSTPSTWPLRGWVTSGFQSVNDPLQRRHLGLDIAAR</sequence>
<name>A0A382KA55_9ZZZZ</name>
<dbReference type="AlphaFoldDB" id="A0A382KA55"/>
<protein>
    <submittedName>
        <fullName evidence="2">Uncharacterized protein</fullName>
    </submittedName>
</protein>
<reference evidence="2" key="1">
    <citation type="submission" date="2018-05" db="EMBL/GenBank/DDBJ databases">
        <authorList>
            <person name="Lanie J.A."/>
            <person name="Ng W.-L."/>
            <person name="Kazmierczak K.M."/>
            <person name="Andrzejewski T.M."/>
            <person name="Davidsen T.M."/>
            <person name="Wayne K.J."/>
            <person name="Tettelin H."/>
            <person name="Glass J.I."/>
            <person name="Rusch D."/>
            <person name="Podicherti R."/>
            <person name="Tsui H.-C.T."/>
            <person name="Winkler M.E."/>
        </authorList>
    </citation>
    <scope>NUCLEOTIDE SEQUENCE</scope>
</reference>